<dbReference type="AlphaFoldDB" id="A0AAQ3UKE9"/>
<sequence length="444" mass="50650">MGDRNTTFFQKCILKRARKNKISFIITQDGNSLTTNDQIAQCFKSYFTNLFTSQLSVSPHHVQALQELQETMQLSDAFTDSIPTTKKYGDMRSDAALGPDGFNAAFYKAAWPWIAQDVVQIINNFYSTTVLPQGLNKTYIALIPKGMDAKTPQHYRPISLCNVIYKIISSSLAKRIKNHLPSYIYASQAAFIPRRHITSNIILAQEITHSFSLKNWNQQTFMLKIDLAKAFDRIEWRFILKALHRRGFFAHFCRLVQECLSTSTFLVIINGQPYYDFTAQRGIRQGCPLSPYLFVLAINELSLSLQEAMSHGQLTGITLGHNCPPIHFLMFVEDLIVCGQTTMEEANTIKHIIDSFCIASGQIPNWAKSSVMFSKQVTPQQKNMFRSKLTSLKADTLSHAGRLVYINSVLASITIYYMTNILFPKEFLEKITSIIRNFWWKGNQ</sequence>
<dbReference type="EMBL" id="CP144753">
    <property type="protein sequence ID" value="WVZ94233.1"/>
    <property type="molecule type" value="Genomic_DNA"/>
</dbReference>
<accession>A0AAQ3UKE9</accession>
<proteinExistence type="predicted"/>
<dbReference type="PROSITE" id="PS50878">
    <property type="entry name" value="RT_POL"/>
    <property type="match status" value="1"/>
</dbReference>
<evidence type="ECO:0000259" key="1">
    <source>
        <dbReference type="PROSITE" id="PS50878"/>
    </source>
</evidence>
<dbReference type="SUPFAM" id="SSF56672">
    <property type="entry name" value="DNA/RNA polymerases"/>
    <property type="match status" value="1"/>
</dbReference>
<feature type="domain" description="Reverse transcriptase" evidence="1">
    <location>
        <begin position="124"/>
        <end position="410"/>
    </location>
</feature>
<dbReference type="Pfam" id="PF00078">
    <property type="entry name" value="RVT_1"/>
    <property type="match status" value="1"/>
</dbReference>
<dbReference type="CDD" id="cd01650">
    <property type="entry name" value="RT_nLTR_like"/>
    <property type="match status" value="1"/>
</dbReference>
<keyword evidence="3" id="KW-1185">Reference proteome</keyword>
<name>A0AAQ3UKE9_PASNO</name>
<gene>
    <name evidence="2" type="ORF">U9M48_040148</name>
</gene>
<protein>
    <recommendedName>
        <fullName evidence="1">Reverse transcriptase domain-containing protein</fullName>
    </recommendedName>
</protein>
<dbReference type="InterPro" id="IPR043502">
    <property type="entry name" value="DNA/RNA_pol_sf"/>
</dbReference>
<dbReference type="PANTHER" id="PTHR31635:SF196">
    <property type="entry name" value="REVERSE TRANSCRIPTASE DOMAIN-CONTAINING PROTEIN-RELATED"/>
    <property type="match status" value="1"/>
</dbReference>
<reference evidence="2 3" key="1">
    <citation type="submission" date="2024-02" db="EMBL/GenBank/DDBJ databases">
        <title>High-quality chromosome-scale genome assembly of Pensacola bahiagrass (Paspalum notatum Flugge var. saurae).</title>
        <authorList>
            <person name="Vega J.M."/>
            <person name="Podio M."/>
            <person name="Orjuela J."/>
            <person name="Siena L.A."/>
            <person name="Pessino S.C."/>
            <person name="Combes M.C."/>
            <person name="Mariac C."/>
            <person name="Albertini E."/>
            <person name="Pupilli F."/>
            <person name="Ortiz J.P.A."/>
            <person name="Leblanc O."/>
        </authorList>
    </citation>
    <scope>NUCLEOTIDE SEQUENCE [LARGE SCALE GENOMIC DNA]</scope>
    <source>
        <strain evidence="2">R1</strain>
        <tissue evidence="2">Leaf</tissue>
    </source>
</reference>
<dbReference type="Proteomes" id="UP001341281">
    <property type="component" value="Chromosome 09"/>
</dbReference>
<dbReference type="InterPro" id="IPR000477">
    <property type="entry name" value="RT_dom"/>
</dbReference>
<dbReference type="PANTHER" id="PTHR31635">
    <property type="entry name" value="REVERSE TRANSCRIPTASE DOMAIN-CONTAINING PROTEIN-RELATED"/>
    <property type="match status" value="1"/>
</dbReference>
<organism evidence="2 3">
    <name type="scientific">Paspalum notatum var. saurae</name>
    <dbReference type="NCBI Taxonomy" id="547442"/>
    <lineage>
        <taxon>Eukaryota</taxon>
        <taxon>Viridiplantae</taxon>
        <taxon>Streptophyta</taxon>
        <taxon>Embryophyta</taxon>
        <taxon>Tracheophyta</taxon>
        <taxon>Spermatophyta</taxon>
        <taxon>Magnoliopsida</taxon>
        <taxon>Liliopsida</taxon>
        <taxon>Poales</taxon>
        <taxon>Poaceae</taxon>
        <taxon>PACMAD clade</taxon>
        <taxon>Panicoideae</taxon>
        <taxon>Andropogonodae</taxon>
        <taxon>Paspaleae</taxon>
        <taxon>Paspalinae</taxon>
        <taxon>Paspalum</taxon>
    </lineage>
</organism>
<evidence type="ECO:0000313" key="2">
    <source>
        <dbReference type="EMBL" id="WVZ94233.1"/>
    </source>
</evidence>
<evidence type="ECO:0000313" key="3">
    <source>
        <dbReference type="Proteomes" id="UP001341281"/>
    </source>
</evidence>